<evidence type="ECO:0000313" key="2">
    <source>
        <dbReference type="Proteomes" id="UP001259832"/>
    </source>
</evidence>
<dbReference type="AlphaFoldDB" id="A0AAD9GG47"/>
<keyword evidence="2" id="KW-1185">Reference proteome</keyword>
<protein>
    <submittedName>
        <fullName evidence="1">Uncharacterized protein</fullName>
    </submittedName>
</protein>
<dbReference type="Proteomes" id="UP001259832">
    <property type="component" value="Unassembled WGS sequence"/>
</dbReference>
<comment type="caution">
    <text evidence="1">The sequence shown here is derived from an EMBL/GenBank/DDBJ whole genome shotgun (WGS) entry which is preliminary data.</text>
</comment>
<sequence>MQNLHFTDNTDPREEDSFCSDHIAVYVRTRVYGIARPRLQRRHDPLALPSRHYSATYEVQAPQMGHQVVYDLLRNYGHTIFGKRYMCSSHGDCISWHEVFCGTDQHLDELDSVSRTEFTADPNLGPTDVCRNLQRVLPPHKYGVFHAVVIAFTRLFNWRCRFWLAISTPCPL</sequence>
<reference evidence="1" key="1">
    <citation type="submission" date="2023-08" db="EMBL/GenBank/DDBJ databases">
        <title>Reference Genome Resource for the Citrus Pathogen Phytophthora citrophthora.</title>
        <authorList>
            <person name="Moller H."/>
            <person name="Coetzee B."/>
            <person name="Rose L.J."/>
            <person name="Van Niekerk J.M."/>
        </authorList>
    </citation>
    <scope>NUCLEOTIDE SEQUENCE</scope>
    <source>
        <strain evidence="1">STE-U-9442</strain>
    </source>
</reference>
<evidence type="ECO:0000313" key="1">
    <source>
        <dbReference type="EMBL" id="KAK1937742.1"/>
    </source>
</evidence>
<name>A0AAD9GG47_9STRA</name>
<dbReference type="EMBL" id="JASMQC010000019">
    <property type="protein sequence ID" value="KAK1937742.1"/>
    <property type="molecule type" value="Genomic_DNA"/>
</dbReference>
<proteinExistence type="predicted"/>
<accession>A0AAD9GG47</accession>
<gene>
    <name evidence="1" type="ORF">P3T76_009479</name>
</gene>
<organism evidence="1 2">
    <name type="scientific">Phytophthora citrophthora</name>
    <dbReference type="NCBI Taxonomy" id="4793"/>
    <lineage>
        <taxon>Eukaryota</taxon>
        <taxon>Sar</taxon>
        <taxon>Stramenopiles</taxon>
        <taxon>Oomycota</taxon>
        <taxon>Peronosporomycetes</taxon>
        <taxon>Peronosporales</taxon>
        <taxon>Peronosporaceae</taxon>
        <taxon>Phytophthora</taxon>
    </lineage>
</organism>